<dbReference type="Proteomes" id="UP000215914">
    <property type="component" value="Chromosome 15"/>
</dbReference>
<dbReference type="EMBL" id="CM007904">
    <property type="protein sequence ID" value="OTF93963.1"/>
    <property type="molecule type" value="Genomic_DNA"/>
</dbReference>
<sequence length="51" mass="5876">MVSERGMLFGRTTEVEGLHALIDQTEVSLDNTLYSYLILKLGRYLERCIVK</sequence>
<gene>
    <name evidence="1" type="ORF">HannXRQ_Chr15g0466971</name>
</gene>
<protein>
    <submittedName>
        <fullName evidence="1">Uncharacterized protein</fullName>
    </submittedName>
</protein>
<evidence type="ECO:0000313" key="2">
    <source>
        <dbReference type="Proteomes" id="UP000215914"/>
    </source>
</evidence>
<proteinExistence type="predicted"/>
<accession>A0A251S5C2</accession>
<dbReference type="InParanoid" id="A0A251S5C2"/>
<organism evidence="1 2">
    <name type="scientific">Helianthus annuus</name>
    <name type="common">Common sunflower</name>
    <dbReference type="NCBI Taxonomy" id="4232"/>
    <lineage>
        <taxon>Eukaryota</taxon>
        <taxon>Viridiplantae</taxon>
        <taxon>Streptophyta</taxon>
        <taxon>Embryophyta</taxon>
        <taxon>Tracheophyta</taxon>
        <taxon>Spermatophyta</taxon>
        <taxon>Magnoliopsida</taxon>
        <taxon>eudicotyledons</taxon>
        <taxon>Gunneridae</taxon>
        <taxon>Pentapetalae</taxon>
        <taxon>asterids</taxon>
        <taxon>campanulids</taxon>
        <taxon>Asterales</taxon>
        <taxon>Asteraceae</taxon>
        <taxon>Asteroideae</taxon>
        <taxon>Heliantheae alliance</taxon>
        <taxon>Heliantheae</taxon>
        <taxon>Helianthus</taxon>
    </lineage>
</organism>
<dbReference type="AlphaFoldDB" id="A0A251S5C2"/>
<reference evidence="2" key="1">
    <citation type="journal article" date="2017" name="Nature">
        <title>The sunflower genome provides insights into oil metabolism, flowering and Asterid evolution.</title>
        <authorList>
            <person name="Badouin H."/>
            <person name="Gouzy J."/>
            <person name="Grassa C.J."/>
            <person name="Murat F."/>
            <person name="Staton S.E."/>
            <person name="Cottret L."/>
            <person name="Lelandais-Briere C."/>
            <person name="Owens G.L."/>
            <person name="Carrere S."/>
            <person name="Mayjonade B."/>
            <person name="Legrand L."/>
            <person name="Gill N."/>
            <person name="Kane N.C."/>
            <person name="Bowers J.E."/>
            <person name="Hubner S."/>
            <person name="Bellec A."/>
            <person name="Berard A."/>
            <person name="Berges H."/>
            <person name="Blanchet N."/>
            <person name="Boniface M.C."/>
            <person name="Brunel D."/>
            <person name="Catrice O."/>
            <person name="Chaidir N."/>
            <person name="Claudel C."/>
            <person name="Donnadieu C."/>
            <person name="Faraut T."/>
            <person name="Fievet G."/>
            <person name="Helmstetter N."/>
            <person name="King M."/>
            <person name="Knapp S.J."/>
            <person name="Lai Z."/>
            <person name="Le Paslier M.C."/>
            <person name="Lippi Y."/>
            <person name="Lorenzon L."/>
            <person name="Mandel J.R."/>
            <person name="Marage G."/>
            <person name="Marchand G."/>
            <person name="Marquand E."/>
            <person name="Bret-Mestries E."/>
            <person name="Morien E."/>
            <person name="Nambeesan S."/>
            <person name="Nguyen T."/>
            <person name="Pegot-Espagnet P."/>
            <person name="Pouilly N."/>
            <person name="Raftis F."/>
            <person name="Sallet E."/>
            <person name="Schiex T."/>
            <person name="Thomas J."/>
            <person name="Vandecasteele C."/>
            <person name="Vares D."/>
            <person name="Vear F."/>
            <person name="Vautrin S."/>
            <person name="Crespi M."/>
            <person name="Mangin B."/>
            <person name="Burke J.M."/>
            <person name="Salse J."/>
            <person name="Munos S."/>
            <person name="Vincourt P."/>
            <person name="Rieseberg L.H."/>
            <person name="Langlade N.B."/>
        </authorList>
    </citation>
    <scope>NUCLEOTIDE SEQUENCE [LARGE SCALE GENOMIC DNA]</scope>
    <source>
        <strain evidence="2">cv. SF193</strain>
    </source>
</reference>
<name>A0A251S5C2_HELAN</name>
<keyword evidence="2" id="KW-1185">Reference proteome</keyword>
<evidence type="ECO:0000313" key="1">
    <source>
        <dbReference type="EMBL" id="OTF93963.1"/>
    </source>
</evidence>